<protein>
    <submittedName>
        <fullName evidence="1">Uncharacterized protein</fullName>
    </submittedName>
</protein>
<evidence type="ECO:0000313" key="1">
    <source>
        <dbReference type="EMBL" id="MBW8637522.1"/>
    </source>
</evidence>
<dbReference type="EMBL" id="JAICBX010000002">
    <property type="protein sequence ID" value="MBW8637522.1"/>
    <property type="molecule type" value="Genomic_DNA"/>
</dbReference>
<name>A0AAE3D121_9HYPH</name>
<dbReference type="AlphaFoldDB" id="A0AAE3D121"/>
<gene>
    <name evidence="1" type="ORF">K1W69_10010</name>
</gene>
<accession>A0AAE3D121</accession>
<organism evidence="1 2">
    <name type="scientific">Flavimaribacter sediminis</name>
    <dbReference type="NCBI Taxonomy" id="2865987"/>
    <lineage>
        <taxon>Bacteria</taxon>
        <taxon>Pseudomonadati</taxon>
        <taxon>Pseudomonadota</taxon>
        <taxon>Alphaproteobacteria</taxon>
        <taxon>Hyphomicrobiales</taxon>
        <taxon>Rhizobiaceae</taxon>
        <taxon>Flavimaribacter</taxon>
    </lineage>
</organism>
<sequence length="109" mass="11959">MTTQKILAAVRSRLDRAITIPQAPMRRRYATIARKEGVFKRVSAPTSFAAAETTKKNGEIETDKTVFNELTATGLEDLAIRPAQDPSPLVPADLDRPFPAIQAHTVMPT</sequence>
<dbReference type="RefSeq" id="WP_220228222.1">
    <property type="nucleotide sequence ID" value="NZ_JAICBX010000002.1"/>
</dbReference>
<dbReference type="SUPFAM" id="SSF53686">
    <property type="entry name" value="Tryptophan synthase beta subunit-like PLP-dependent enzymes"/>
    <property type="match status" value="1"/>
</dbReference>
<dbReference type="InterPro" id="IPR036052">
    <property type="entry name" value="TrpB-like_PALP_sf"/>
</dbReference>
<keyword evidence="2" id="KW-1185">Reference proteome</keyword>
<comment type="caution">
    <text evidence="1">The sequence shown here is derived from an EMBL/GenBank/DDBJ whole genome shotgun (WGS) entry which is preliminary data.</text>
</comment>
<evidence type="ECO:0000313" key="2">
    <source>
        <dbReference type="Proteomes" id="UP001196509"/>
    </source>
</evidence>
<dbReference type="Proteomes" id="UP001196509">
    <property type="component" value="Unassembled WGS sequence"/>
</dbReference>
<dbReference type="Gene3D" id="3.40.50.1100">
    <property type="match status" value="1"/>
</dbReference>
<proteinExistence type="predicted"/>
<reference evidence="1" key="1">
    <citation type="submission" date="2021-08" db="EMBL/GenBank/DDBJ databases">
        <title>Hoeflea bacterium WL0058 sp. nov., isolated from the sediment.</title>
        <authorList>
            <person name="Wang L."/>
            <person name="Zhang D."/>
        </authorList>
    </citation>
    <scope>NUCLEOTIDE SEQUENCE</scope>
    <source>
        <strain evidence="1">WL0058</strain>
    </source>
</reference>